<evidence type="ECO:0000256" key="2">
    <source>
        <dbReference type="ARBA" id="ARBA00022692"/>
    </source>
</evidence>
<protein>
    <submittedName>
        <fullName evidence="8">Major facilitator superfamily transporter</fullName>
    </submittedName>
</protein>
<organism evidence="8 9">
    <name type="scientific">Diplogelasinospora grovesii</name>
    <dbReference type="NCBI Taxonomy" id="303347"/>
    <lineage>
        <taxon>Eukaryota</taxon>
        <taxon>Fungi</taxon>
        <taxon>Dikarya</taxon>
        <taxon>Ascomycota</taxon>
        <taxon>Pezizomycotina</taxon>
        <taxon>Sordariomycetes</taxon>
        <taxon>Sordariomycetidae</taxon>
        <taxon>Sordariales</taxon>
        <taxon>Diplogelasinosporaceae</taxon>
        <taxon>Diplogelasinospora</taxon>
    </lineage>
</organism>
<comment type="caution">
    <text evidence="8">The sequence shown here is derived from an EMBL/GenBank/DDBJ whole genome shotgun (WGS) entry which is preliminary data.</text>
</comment>
<dbReference type="InterPro" id="IPR011701">
    <property type="entry name" value="MFS"/>
</dbReference>
<feature type="transmembrane region" description="Helical" evidence="6">
    <location>
        <begin position="129"/>
        <end position="146"/>
    </location>
</feature>
<evidence type="ECO:0000256" key="6">
    <source>
        <dbReference type="SAM" id="Phobius"/>
    </source>
</evidence>
<evidence type="ECO:0000259" key="7">
    <source>
        <dbReference type="PROSITE" id="PS50850"/>
    </source>
</evidence>
<evidence type="ECO:0000256" key="3">
    <source>
        <dbReference type="ARBA" id="ARBA00022989"/>
    </source>
</evidence>
<proteinExistence type="predicted"/>
<feature type="transmembrane region" description="Helical" evidence="6">
    <location>
        <begin position="295"/>
        <end position="314"/>
    </location>
</feature>
<dbReference type="Gene3D" id="1.20.1720.10">
    <property type="entry name" value="Multidrug resistance protein D"/>
    <property type="match status" value="1"/>
</dbReference>
<keyword evidence="2 6" id="KW-0812">Transmembrane</keyword>
<dbReference type="AlphaFoldDB" id="A0AAN6MVC7"/>
<feature type="transmembrane region" description="Helical" evidence="6">
    <location>
        <begin position="99"/>
        <end position="123"/>
    </location>
</feature>
<feature type="transmembrane region" description="Helical" evidence="6">
    <location>
        <begin position="360"/>
        <end position="379"/>
    </location>
</feature>
<name>A0AAN6MVC7_9PEZI</name>
<feature type="transmembrane region" description="Helical" evidence="6">
    <location>
        <begin position="188"/>
        <end position="208"/>
    </location>
</feature>
<dbReference type="GO" id="GO:0022857">
    <property type="term" value="F:transmembrane transporter activity"/>
    <property type="evidence" value="ECO:0007669"/>
    <property type="project" value="InterPro"/>
</dbReference>
<dbReference type="SUPFAM" id="SSF103473">
    <property type="entry name" value="MFS general substrate transporter"/>
    <property type="match status" value="1"/>
</dbReference>
<accession>A0AAN6MVC7</accession>
<reference evidence="9" key="1">
    <citation type="journal article" date="2023" name="Mol. Phylogenet. Evol.">
        <title>Genome-scale phylogeny and comparative genomics of the fungal order Sordariales.</title>
        <authorList>
            <person name="Hensen N."/>
            <person name="Bonometti L."/>
            <person name="Westerberg I."/>
            <person name="Brannstrom I.O."/>
            <person name="Guillou S."/>
            <person name="Cros-Aarteil S."/>
            <person name="Calhoun S."/>
            <person name="Haridas S."/>
            <person name="Kuo A."/>
            <person name="Mondo S."/>
            <person name="Pangilinan J."/>
            <person name="Riley R."/>
            <person name="LaButti K."/>
            <person name="Andreopoulos B."/>
            <person name="Lipzen A."/>
            <person name="Chen C."/>
            <person name="Yan M."/>
            <person name="Daum C."/>
            <person name="Ng V."/>
            <person name="Clum A."/>
            <person name="Steindorff A."/>
            <person name="Ohm R.A."/>
            <person name="Martin F."/>
            <person name="Silar P."/>
            <person name="Natvig D.O."/>
            <person name="Lalanne C."/>
            <person name="Gautier V."/>
            <person name="Ament-Velasquez S.L."/>
            <person name="Kruys A."/>
            <person name="Hutchinson M.I."/>
            <person name="Powell A.J."/>
            <person name="Barry K."/>
            <person name="Miller A.N."/>
            <person name="Grigoriev I.V."/>
            <person name="Debuchy R."/>
            <person name="Gladieux P."/>
            <person name="Hiltunen Thoren M."/>
            <person name="Johannesson H."/>
        </authorList>
    </citation>
    <scope>NUCLEOTIDE SEQUENCE [LARGE SCALE GENOMIC DNA]</scope>
    <source>
        <strain evidence="9">CBS 340.73</strain>
    </source>
</reference>
<feature type="transmembrane region" description="Helical" evidence="6">
    <location>
        <begin position="334"/>
        <end position="353"/>
    </location>
</feature>
<evidence type="ECO:0000256" key="4">
    <source>
        <dbReference type="ARBA" id="ARBA00023136"/>
    </source>
</evidence>
<dbReference type="EMBL" id="MU854040">
    <property type="protein sequence ID" value="KAK3933999.1"/>
    <property type="molecule type" value="Genomic_DNA"/>
</dbReference>
<feature type="transmembrane region" description="Helical" evidence="6">
    <location>
        <begin position="254"/>
        <end position="274"/>
    </location>
</feature>
<feature type="transmembrane region" description="Helical" evidence="6">
    <location>
        <begin position="32"/>
        <end position="60"/>
    </location>
</feature>
<feature type="transmembrane region" description="Helical" evidence="6">
    <location>
        <begin position="385"/>
        <end position="403"/>
    </location>
</feature>
<feature type="transmembrane region" description="Helical" evidence="6">
    <location>
        <begin position="423"/>
        <end position="445"/>
    </location>
</feature>
<feature type="domain" description="Major facilitator superfamily (MFS) profile" evidence="7">
    <location>
        <begin position="34"/>
        <end position="519"/>
    </location>
</feature>
<dbReference type="InterPro" id="IPR020846">
    <property type="entry name" value="MFS_dom"/>
</dbReference>
<keyword evidence="9" id="KW-1185">Reference proteome</keyword>
<feature type="transmembrane region" description="Helical" evidence="6">
    <location>
        <begin position="229"/>
        <end position="248"/>
    </location>
</feature>
<dbReference type="PRINTS" id="PR01036">
    <property type="entry name" value="TCRTETB"/>
</dbReference>
<evidence type="ECO:0000256" key="5">
    <source>
        <dbReference type="SAM" id="MobiDB-lite"/>
    </source>
</evidence>
<dbReference type="Pfam" id="PF07690">
    <property type="entry name" value="MFS_1"/>
    <property type="match status" value="1"/>
</dbReference>
<feature type="region of interest" description="Disordered" evidence="5">
    <location>
        <begin position="1"/>
        <end position="20"/>
    </location>
</feature>
<gene>
    <name evidence="8" type="ORF">QBC46DRAFT_274671</name>
</gene>
<dbReference type="PANTHER" id="PTHR23501">
    <property type="entry name" value="MAJOR FACILITATOR SUPERFAMILY"/>
    <property type="match status" value="1"/>
</dbReference>
<keyword evidence="3 6" id="KW-1133">Transmembrane helix</keyword>
<sequence>MAAAQENPQPSKPAVSVPGPEAEQWKPSLHEFAIMAVLSVLSLIVALDACVIVTALSAIVSDLKGNTTQASWVGTAYLLANAVMMPVISSLSDIFGRPVCLFASLSVFALGSLVCCLANSIGVLLIGRSFQGVGGAGIIILSLIIYTDIVPLRFRPKWYGIVLGAWALGNCAGPVIGGAIAQMTTWRWVFYIMFPFCGVGLLLIPWLVTLKPQTATMGEKLMRVDWLGSFSFISSATLFLIAVSWGGIQHQWRSASTLVPMCLGTAGLVWTLTYEAFLAREPFMRLSLFWNSSSVATYICGAIQGLVLYGQLYYVPFYFLAVKGYSPMHTGLVLLPVMVTLVPGSIMTGLLVTRTKNYRYPIWTGWALTGVATGLTLIWDVDTPAAVWVTTLVILGFGHGAILNAQNFAAQAVCKQGEEGLAAAMYGFLRQFGMALGVGVGGSAFQNVMALKLKWEGLPTDIAAQSESFVIDLLKLPDSAFKSRVLDAYVFGFRGVYAVYVGISGLAFLLSLLVKRFDMDKEINTSHMIINRIKGSRLPEA</sequence>
<dbReference type="Gene3D" id="1.20.1250.20">
    <property type="entry name" value="MFS general substrate transporter like domains"/>
    <property type="match status" value="1"/>
</dbReference>
<dbReference type="PANTHER" id="PTHR23501:SF94">
    <property type="entry name" value="MAJOR FACILITATOR SUPERFAMILY (MFS) PROFILE DOMAIN-CONTAINING PROTEIN"/>
    <property type="match status" value="1"/>
</dbReference>
<dbReference type="GO" id="GO:0005886">
    <property type="term" value="C:plasma membrane"/>
    <property type="evidence" value="ECO:0007669"/>
    <property type="project" value="TreeGrafter"/>
</dbReference>
<dbReference type="PROSITE" id="PS50850">
    <property type="entry name" value="MFS"/>
    <property type="match status" value="1"/>
</dbReference>
<dbReference type="InterPro" id="IPR036259">
    <property type="entry name" value="MFS_trans_sf"/>
</dbReference>
<feature type="transmembrane region" description="Helical" evidence="6">
    <location>
        <begin position="158"/>
        <end position="182"/>
    </location>
</feature>
<feature type="transmembrane region" description="Helical" evidence="6">
    <location>
        <begin position="495"/>
        <end position="514"/>
    </location>
</feature>
<evidence type="ECO:0000313" key="8">
    <source>
        <dbReference type="EMBL" id="KAK3933999.1"/>
    </source>
</evidence>
<evidence type="ECO:0000256" key="1">
    <source>
        <dbReference type="ARBA" id="ARBA00004141"/>
    </source>
</evidence>
<comment type="subcellular location">
    <subcellularLocation>
        <location evidence="1">Membrane</location>
        <topology evidence="1">Multi-pass membrane protein</topology>
    </subcellularLocation>
</comment>
<evidence type="ECO:0000313" key="9">
    <source>
        <dbReference type="Proteomes" id="UP001303473"/>
    </source>
</evidence>
<dbReference type="Proteomes" id="UP001303473">
    <property type="component" value="Unassembled WGS sequence"/>
</dbReference>
<feature type="transmembrane region" description="Helical" evidence="6">
    <location>
        <begin position="72"/>
        <end position="92"/>
    </location>
</feature>
<keyword evidence="4 6" id="KW-0472">Membrane</keyword>